<evidence type="ECO:0000313" key="2">
    <source>
        <dbReference type="Proteomes" id="UP000800093"/>
    </source>
</evidence>
<dbReference type="AlphaFoldDB" id="A0A9P4KD25"/>
<comment type="caution">
    <text evidence="1">The sequence shown here is derived from an EMBL/GenBank/DDBJ whole genome shotgun (WGS) entry which is preliminary data.</text>
</comment>
<organism evidence="1 2">
    <name type="scientific">Lojkania enalia</name>
    <dbReference type="NCBI Taxonomy" id="147567"/>
    <lineage>
        <taxon>Eukaryota</taxon>
        <taxon>Fungi</taxon>
        <taxon>Dikarya</taxon>
        <taxon>Ascomycota</taxon>
        <taxon>Pezizomycotina</taxon>
        <taxon>Dothideomycetes</taxon>
        <taxon>Pleosporomycetidae</taxon>
        <taxon>Pleosporales</taxon>
        <taxon>Pleosporales incertae sedis</taxon>
        <taxon>Lojkania</taxon>
    </lineage>
</organism>
<evidence type="ECO:0000313" key="1">
    <source>
        <dbReference type="EMBL" id="KAF2266446.1"/>
    </source>
</evidence>
<dbReference type="EMBL" id="ML986598">
    <property type="protein sequence ID" value="KAF2266446.1"/>
    <property type="molecule type" value="Genomic_DNA"/>
</dbReference>
<protein>
    <submittedName>
        <fullName evidence="1">Uncharacterized protein</fullName>
    </submittedName>
</protein>
<keyword evidence="2" id="KW-1185">Reference proteome</keyword>
<name>A0A9P4KD25_9PLEO</name>
<dbReference type="Proteomes" id="UP000800093">
    <property type="component" value="Unassembled WGS sequence"/>
</dbReference>
<sequence>MLSDRCILQARKWSSKAALRPALKMCPFQGAYGCTLEATFKRAFLSEAVAQTFTLNAFGGTVECFYRDWMHTSGLRMLRERRDDIRRVDARKEGSIQRAAPVVNGVERWNSKQRSSGTALLDPRPSLSAVFAVLPLLLLPPLTFVAPHFQRHRLRALLTAESRPCTPLQIAAACVIGRLLDCEQTWGCHPRENSYAQTLCPGPGEK</sequence>
<reference evidence="2" key="1">
    <citation type="journal article" date="2020" name="Stud. Mycol.">
        <title>101 Dothideomycetes genomes: A test case for predicting lifestyles and emergence of pathogens.</title>
        <authorList>
            <person name="Haridas S."/>
            <person name="Albert R."/>
            <person name="Binder M."/>
            <person name="Bloem J."/>
            <person name="LaButti K."/>
            <person name="Salamov A."/>
            <person name="Andreopoulos B."/>
            <person name="Baker S."/>
            <person name="Barry K."/>
            <person name="Bills G."/>
            <person name="Bluhm B."/>
            <person name="Cannon C."/>
            <person name="Castanera R."/>
            <person name="Culley D."/>
            <person name="Daum C."/>
            <person name="Ezra D."/>
            <person name="Gonzalez J."/>
            <person name="Henrissat B."/>
            <person name="Kuo A."/>
            <person name="Liang C."/>
            <person name="Lipzen A."/>
            <person name="Lutzoni F."/>
            <person name="Magnuson J."/>
            <person name="Mondo S."/>
            <person name="Nolan M."/>
            <person name="Ohm R."/>
            <person name="Pangilinan J."/>
            <person name="Park H.-J."/>
            <person name="Ramirez L."/>
            <person name="Alfaro M."/>
            <person name="Sun H."/>
            <person name="Tritt A."/>
            <person name="Yoshinaga Y."/>
            <person name="Zwiers L.-H."/>
            <person name="Turgeon B."/>
            <person name="Goodwin S."/>
            <person name="Spatafora J."/>
            <person name="Crous P."/>
            <person name="Grigoriev I."/>
        </authorList>
    </citation>
    <scope>NUCLEOTIDE SEQUENCE [LARGE SCALE GENOMIC DNA]</scope>
    <source>
        <strain evidence="2">CBS 304.66</strain>
    </source>
</reference>
<proteinExistence type="predicted"/>
<gene>
    <name evidence="1" type="ORF">CC78DRAFT_578145</name>
</gene>
<accession>A0A9P4KD25</accession>